<evidence type="ECO:0000256" key="4">
    <source>
        <dbReference type="ARBA" id="ARBA00022898"/>
    </source>
</evidence>
<dbReference type="InterPro" id="IPR015424">
    <property type="entry name" value="PyrdxlP-dep_Trfase"/>
</dbReference>
<name>A0A369WTW1_9GAMM</name>
<dbReference type="NCBIfam" id="TIGR03799">
    <property type="entry name" value="NOD_PanD_pyr"/>
    <property type="match status" value="1"/>
</dbReference>
<dbReference type="OrthoDB" id="9803665at2"/>
<comment type="similarity">
    <text evidence="2 7">Belongs to the group II decarboxylase family.</text>
</comment>
<keyword evidence="5 7" id="KW-0456">Lyase</keyword>
<dbReference type="InterPro" id="IPR015422">
    <property type="entry name" value="PyrdxlP-dep_Trfase_small"/>
</dbReference>
<dbReference type="SUPFAM" id="SSF53383">
    <property type="entry name" value="PLP-dependent transferases"/>
    <property type="match status" value="1"/>
</dbReference>
<evidence type="ECO:0000256" key="3">
    <source>
        <dbReference type="ARBA" id="ARBA00022793"/>
    </source>
</evidence>
<dbReference type="GO" id="GO:0016831">
    <property type="term" value="F:carboxy-lyase activity"/>
    <property type="evidence" value="ECO:0007669"/>
    <property type="project" value="UniProtKB-KW"/>
</dbReference>
<reference evidence="8 9" key="1">
    <citation type="submission" date="2018-07" db="EMBL/GenBank/DDBJ databases">
        <title>Motiliproteus coralliicola sp. nov., a bacterium isolated from Coral.</title>
        <authorList>
            <person name="Wang G."/>
        </authorList>
    </citation>
    <scope>NUCLEOTIDE SEQUENCE [LARGE SCALE GENOMIC DNA]</scope>
    <source>
        <strain evidence="8 9">C34</strain>
    </source>
</reference>
<keyword evidence="3" id="KW-0210">Decarboxylase</keyword>
<evidence type="ECO:0000256" key="1">
    <source>
        <dbReference type="ARBA" id="ARBA00001933"/>
    </source>
</evidence>
<dbReference type="PANTHER" id="PTHR45677:SF8">
    <property type="entry name" value="CYSTEINE SULFINIC ACID DECARBOXYLASE"/>
    <property type="match status" value="1"/>
</dbReference>
<dbReference type="InterPro" id="IPR002129">
    <property type="entry name" value="PyrdxlP-dep_de-COase"/>
</dbReference>
<dbReference type="PANTHER" id="PTHR45677">
    <property type="entry name" value="GLUTAMATE DECARBOXYLASE-RELATED"/>
    <property type="match status" value="1"/>
</dbReference>
<dbReference type="AlphaFoldDB" id="A0A369WTW1"/>
<dbReference type="RefSeq" id="WP_114694160.1">
    <property type="nucleotide sequence ID" value="NZ_QQOH01000001.1"/>
</dbReference>
<dbReference type="GO" id="GO:0019752">
    <property type="term" value="P:carboxylic acid metabolic process"/>
    <property type="evidence" value="ECO:0007669"/>
    <property type="project" value="InterPro"/>
</dbReference>
<comment type="cofactor">
    <cofactor evidence="1 6 7">
        <name>pyridoxal 5'-phosphate</name>
        <dbReference type="ChEBI" id="CHEBI:597326"/>
    </cofactor>
</comment>
<keyword evidence="4 6" id="KW-0663">Pyridoxal phosphate</keyword>
<proteinExistence type="inferred from homology"/>
<accession>A0A369WTW1</accession>
<dbReference type="InterPro" id="IPR015421">
    <property type="entry name" value="PyrdxlP-dep_Trfase_major"/>
</dbReference>
<dbReference type="Proteomes" id="UP000253769">
    <property type="component" value="Unassembled WGS sequence"/>
</dbReference>
<dbReference type="Gene3D" id="3.90.1150.10">
    <property type="entry name" value="Aspartate Aminotransferase, domain 1"/>
    <property type="match status" value="1"/>
</dbReference>
<protein>
    <submittedName>
        <fullName evidence="8">Putative pyridoxal-dependent aspartate 1-decarboxylase</fullName>
    </submittedName>
</protein>
<evidence type="ECO:0000313" key="9">
    <source>
        <dbReference type="Proteomes" id="UP000253769"/>
    </source>
</evidence>
<sequence length="554" mass="61261">MASQGHSSDKSVRTSLDNLLRIFTVPEAPESTLGRLDQSISQNMAGFLQQHIVAEEIDLAEIEQDFTDTEIPESALLVSEQTDFLLDKVVAQSVHTSSPSFIGHMTSALPYFMIPLSKIMIALNQNLVKTETSKAFTPLERQVLGMLHRLVYSNDEAFYQRWLHDAHQHLGAFCSGGTIANITALWAARNRAFGPDGEFRGIAEEGVYAAFKHYGCEGGAVLVSERGHYSLSKAADVLGLGRAGLVAVETDDLNRIRPEALRAKIAELTEQGIHPFGLVGIAGTTETGHIDPLDTLADIAEEHQLHFHVDGAWGGPTLFSEKYRGRLAGIERADSVTIDAHKQLYVPMGVGLVLFKDPAALNSIEHHAQYIIRQGSKDLGSNTLEGSRPGMAMLVHSALKIIGRRGYQLLIDQGIEKAAAFARMIDAHPEFELITEPELNILTYRWCPPVAQTLLEGADSAQAAEQRTELNELLNRSTRYLQKTQREHGRAFVSRTRLTPKRYDGQPIVVFRVVLANPLTTEEVLREILIEQVEIAKDAALMPVRQQIEQLCLR</sequence>
<dbReference type="GO" id="GO:0005737">
    <property type="term" value="C:cytoplasm"/>
    <property type="evidence" value="ECO:0007669"/>
    <property type="project" value="TreeGrafter"/>
</dbReference>
<evidence type="ECO:0000313" key="8">
    <source>
        <dbReference type="EMBL" id="RDE24573.1"/>
    </source>
</evidence>
<dbReference type="Gene3D" id="3.40.640.10">
    <property type="entry name" value="Type I PLP-dependent aspartate aminotransferase-like (Major domain)"/>
    <property type="match status" value="1"/>
</dbReference>
<evidence type="ECO:0000256" key="2">
    <source>
        <dbReference type="ARBA" id="ARBA00009533"/>
    </source>
</evidence>
<evidence type="ECO:0000256" key="6">
    <source>
        <dbReference type="PIRSR" id="PIRSR602129-50"/>
    </source>
</evidence>
<evidence type="ECO:0000256" key="5">
    <source>
        <dbReference type="ARBA" id="ARBA00023239"/>
    </source>
</evidence>
<gene>
    <name evidence="8" type="primary">panP</name>
    <name evidence="8" type="ORF">DV711_03000</name>
</gene>
<dbReference type="Pfam" id="PF00282">
    <property type="entry name" value="Pyridoxal_deC"/>
    <property type="match status" value="1"/>
</dbReference>
<dbReference type="EMBL" id="QQOH01000001">
    <property type="protein sequence ID" value="RDE24573.1"/>
    <property type="molecule type" value="Genomic_DNA"/>
</dbReference>
<dbReference type="GO" id="GO:0030170">
    <property type="term" value="F:pyridoxal phosphate binding"/>
    <property type="evidence" value="ECO:0007669"/>
    <property type="project" value="InterPro"/>
</dbReference>
<organism evidence="8 9">
    <name type="scientific">Motiliproteus coralliicola</name>
    <dbReference type="NCBI Taxonomy" id="2283196"/>
    <lineage>
        <taxon>Bacteria</taxon>
        <taxon>Pseudomonadati</taxon>
        <taxon>Pseudomonadota</taxon>
        <taxon>Gammaproteobacteria</taxon>
        <taxon>Oceanospirillales</taxon>
        <taxon>Oceanospirillaceae</taxon>
        <taxon>Motiliproteus</taxon>
    </lineage>
</organism>
<feature type="modified residue" description="N6-(pyridoxal phosphate)lysine" evidence="6">
    <location>
        <position position="342"/>
    </location>
</feature>
<evidence type="ECO:0000256" key="7">
    <source>
        <dbReference type="RuleBase" id="RU000382"/>
    </source>
</evidence>
<comment type="caution">
    <text evidence="8">The sequence shown here is derived from an EMBL/GenBank/DDBJ whole genome shotgun (WGS) entry which is preliminary data.</text>
</comment>
<keyword evidence="9" id="KW-1185">Reference proteome</keyword>
<dbReference type="InterPro" id="IPR022517">
    <property type="entry name" value="Asp_decarboxylase_pyridox"/>
</dbReference>